<feature type="non-terminal residue" evidence="1">
    <location>
        <position position="51"/>
    </location>
</feature>
<protein>
    <submittedName>
        <fullName evidence="1">Uncharacterized protein</fullName>
    </submittedName>
</protein>
<evidence type="ECO:0000313" key="1">
    <source>
        <dbReference type="EMBL" id="GBN49817.1"/>
    </source>
</evidence>
<comment type="caution">
    <text evidence="1">The sequence shown here is derived from an EMBL/GenBank/DDBJ whole genome shotgun (WGS) entry which is preliminary data.</text>
</comment>
<name>A0A4Y2PI10_ARAVE</name>
<organism evidence="1 2">
    <name type="scientific">Araneus ventricosus</name>
    <name type="common">Orbweaver spider</name>
    <name type="synonym">Epeira ventricosa</name>
    <dbReference type="NCBI Taxonomy" id="182803"/>
    <lineage>
        <taxon>Eukaryota</taxon>
        <taxon>Metazoa</taxon>
        <taxon>Ecdysozoa</taxon>
        <taxon>Arthropoda</taxon>
        <taxon>Chelicerata</taxon>
        <taxon>Arachnida</taxon>
        <taxon>Araneae</taxon>
        <taxon>Araneomorphae</taxon>
        <taxon>Entelegynae</taxon>
        <taxon>Araneoidea</taxon>
        <taxon>Araneidae</taxon>
        <taxon>Araneus</taxon>
    </lineage>
</organism>
<keyword evidence="2" id="KW-1185">Reference proteome</keyword>
<dbReference type="AlphaFoldDB" id="A0A4Y2PI10"/>
<evidence type="ECO:0000313" key="2">
    <source>
        <dbReference type="Proteomes" id="UP000499080"/>
    </source>
</evidence>
<reference evidence="1 2" key="1">
    <citation type="journal article" date="2019" name="Sci. Rep.">
        <title>Orb-weaving spider Araneus ventricosus genome elucidates the spidroin gene catalogue.</title>
        <authorList>
            <person name="Kono N."/>
            <person name="Nakamura H."/>
            <person name="Ohtoshi R."/>
            <person name="Moran D.A.P."/>
            <person name="Shinohara A."/>
            <person name="Yoshida Y."/>
            <person name="Fujiwara M."/>
            <person name="Mori M."/>
            <person name="Tomita M."/>
            <person name="Arakawa K."/>
        </authorList>
    </citation>
    <scope>NUCLEOTIDE SEQUENCE [LARGE SCALE GENOMIC DNA]</scope>
</reference>
<dbReference type="EMBL" id="BGPR01132768">
    <property type="protein sequence ID" value="GBN49817.1"/>
    <property type="molecule type" value="Genomic_DNA"/>
</dbReference>
<sequence length="51" mass="5871">MDQPLYRSSIYGLTHTAWVGLPRHSLGSPLSISRLLILFQCDNPWEMISLR</sequence>
<dbReference type="Proteomes" id="UP000499080">
    <property type="component" value="Unassembled WGS sequence"/>
</dbReference>
<accession>A0A4Y2PI10</accession>
<proteinExistence type="predicted"/>
<gene>
    <name evidence="1" type="ORF">AVEN_50167_1</name>
</gene>